<feature type="domain" description="AB hydrolase-1" evidence="2">
    <location>
        <begin position="1"/>
        <end position="83"/>
    </location>
</feature>
<feature type="non-terminal residue" evidence="3">
    <location>
        <position position="231"/>
    </location>
</feature>
<dbReference type="InterPro" id="IPR000073">
    <property type="entry name" value="AB_hydrolase_1"/>
</dbReference>
<evidence type="ECO:0000313" key="3">
    <source>
        <dbReference type="EMBL" id="EQD31890.1"/>
    </source>
</evidence>
<feature type="non-terminal residue" evidence="3">
    <location>
        <position position="1"/>
    </location>
</feature>
<gene>
    <name evidence="3" type="ORF">B1A_19704</name>
</gene>
<dbReference type="AlphaFoldDB" id="T0ZQ02"/>
<sequence length="231" mass="24956">HVVAVDLRGHGQSDRPEHGYGFPEVARDLEALLDQLGLRAPVVVGHSWGASVALWLAAEVPEVAGVVCVDGGAMDLRAAFGDRWEVARERMRPPDMEHLDSARVREFVAASPVSEEIGAEAATEAMLGNFEAVRGGELRPRLGLDRHMQIARAFYELDQESLWRRNSSPVLFLMADDGSARMAPKRAIVATAIRVTGGGAQAAFLTGAHDLPLQHPGLVAHAILEFCRVMA</sequence>
<dbReference type="Gene3D" id="3.40.50.1820">
    <property type="entry name" value="alpha/beta hydrolase"/>
    <property type="match status" value="1"/>
</dbReference>
<proteinExistence type="predicted"/>
<name>T0ZQ02_9ZZZZ</name>
<dbReference type="EMBL" id="AUZX01014550">
    <property type="protein sequence ID" value="EQD31890.1"/>
    <property type="molecule type" value="Genomic_DNA"/>
</dbReference>
<keyword evidence="3" id="KW-0378">Hydrolase</keyword>
<dbReference type="PANTHER" id="PTHR43798">
    <property type="entry name" value="MONOACYLGLYCEROL LIPASE"/>
    <property type="match status" value="1"/>
</dbReference>
<reference evidence="3" key="2">
    <citation type="journal article" date="2014" name="ISME J.">
        <title>Microbial stratification in low pH oxic and suboxic macroscopic growths along an acid mine drainage.</title>
        <authorList>
            <person name="Mendez-Garcia C."/>
            <person name="Mesa V."/>
            <person name="Sprenger R.R."/>
            <person name="Richter M."/>
            <person name="Diez M.S."/>
            <person name="Solano J."/>
            <person name="Bargiela R."/>
            <person name="Golyshina O.V."/>
            <person name="Manteca A."/>
            <person name="Ramos J.L."/>
            <person name="Gallego J.R."/>
            <person name="Llorente I."/>
            <person name="Martins Dos Santos V.A."/>
            <person name="Jensen O.N."/>
            <person name="Pelaez A.I."/>
            <person name="Sanchez J."/>
            <person name="Ferrer M."/>
        </authorList>
    </citation>
    <scope>NUCLEOTIDE SEQUENCE</scope>
</reference>
<accession>T0ZQ02</accession>
<dbReference type="InterPro" id="IPR050266">
    <property type="entry name" value="AB_hydrolase_sf"/>
</dbReference>
<dbReference type="GO" id="GO:0016787">
    <property type="term" value="F:hydrolase activity"/>
    <property type="evidence" value="ECO:0007669"/>
    <property type="project" value="UniProtKB-KW"/>
</dbReference>
<feature type="compositionally biased region" description="Basic and acidic residues" evidence="1">
    <location>
        <begin position="7"/>
        <end position="18"/>
    </location>
</feature>
<reference evidence="3" key="1">
    <citation type="submission" date="2013-08" db="EMBL/GenBank/DDBJ databases">
        <authorList>
            <person name="Mendez C."/>
            <person name="Richter M."/>
            <person name="Ferrer M."/>
            <person name="Sanchez J."/>
        </authorList>
    </citation>
    <scope>NUCLEOTIDE SEQUENCE</scope>
</reference>
<protein>
    <submittedName>
        <fullName evidence="3">Alpha/beta hydrolase fold protein</fullName>
    </submittedName>
</protein>
<organism evidence="3">
    <name type="scientific">mine drainage metagenome</name>
    <dbReference type="NCBI Taxonomy" id="410659"/>
    <lineage>
        <taxon>unclassified sequences</taxon>
        <taxon>metagenomes</taxon>
        <taxon>ecological metagenomes</taxon>
    </lineage>
</organism>
<comment type="caution">
    <text evidence="3">The sequence shown here is derived from an EMBL/GenBank/DDBJ whole genome shotgun (WGS) entry which is preliminary data.</text>
</comment>
<feature type="region of interest" description="Disordered" evidence="1">
    <location>
        <begin position="1"/>
        <end position="20"/>
    </location>
</feature>
<dbReference type="GO" id="GO:0016020">
    <property type="term" value="C:membrane"/>
    <property type="evidence" value="ECO:0007669"/>
    <property type="project" value="TreeGrafter"/>
</dbReference>
<evidence type="ECO:0000256" key="1">
    <source>
        <dbReference type="SAM" id="MobiDB-lite"/>
    </source>
</evidence>
<dbReference type="Pfam" id="PF00561">
    <property type="entry name" value="Abhydrolase_1"/>
    <property type="match status" value="1"/>
</dbReference>
<dbReference type="SUPFAM" id="SSF53474">
    <property type="entry name" value="alpha/beta-Hydrolases"/>
    <property type="match status" value="1"/>
</dbReference>
<evidence type="ECO:0000259" key="2">
    <source>
        <dbReference type="Pfam" id="PF00561"/>
    </source>
</evidence>
<dbReference type="InterPro" id="IPR029058">
    <property type="entry name" value="AB_hydrolase_fold"/>
</dbReference>
<dbReference type="PANTHER" id="PTHR43798:SF33">
    <property type="entry name" value="HYDROLASE, PUTATIVE (AFU_ORTHOLOGUE AFUA_2G14860)-RELATED"/>
    <property type="match status" value="1"/>
</dbReference>